<dbReference type="Proteomes" id="UP000182110">
    <property type="component" value="Unassembled WGS sequence"/>
</dbReference>
<gene>
    <name evidence="1" type="ORF">BN1180_01564</name>
</gene>
<evidence type="ECO:0000313" key="2">
    <source>
        <dbReference type="Proteomes" id="UP000182110"/>
    </source>
</evidence>
<accession>A0AAN2TRS8</accession>
<reference evidence="1 2" key="1">
    <citation type="journal article" date="2014" name="Genome Announc.">
        <title>Genome Sequence of Bacillus simplex Strain P558, Isolated from a Human Fecal Sample.</title>
        <authorList>
            <person name="Croce O."/>
            <person name="Hugon P."/>
            <person name="Lagier J.C."/>
            <person name="Bibi F."/>
            <person name="Robert C."/>
            <person name="Azhar E.I."/>
            <person name="Raoult D."/>
            <person name="Fournier P.E."/>
        </authorList>
    </citation>
    <scope>NUCLEOTIDE SEQUENCE [LARGE SCALE GENOMIC DNA]</scope>
    <source>
        <strain evidence="1 2">P558</strain>
    </source>
</reference>
<organism evidence="1 2">
    <name type="scientific">Peribacillus simplex</name>
    <dbReference type="NCBI Taxonomy" id="1478"/>
    <lineage>
        <taxon>Bacteria</taxon>
        <taxon>Bacillati</taxon>
        <taxon>Bacillota</taxon>
        <taxon>Bacilli</taxon>
        <taxon>Bacillales</taxon>
        <taxon>Bacillaceae</taxon>
        <taxon>Peribacillus</taxon>
    </lineage>
</organism>
<comment type="caution">
    <text evidence="1">The sequence shown here is derived from an EMBL/GenBank/DDBJ whole genome shotgun (WGS) entry which is preliminary data.</text>
</comment>
<dbReference type="RefSeq" id="WP_072272583.1">
    <property type="nucleotide sequence ID" value="NZ_CCXW01000001.1"/>
</dbReference>
<protein>
    <submittedName>
        <fullName evidence="1">Uncharacterized protein</fullName>
    </submittedName>
</protein>
<sequence length="60" mass="6945">MNVICIRTYEVEKQYKQYYKGATCGITGKKYHYSKNLLVDKSLQTADDNIGLKLLTIKIK</sequence>
<dbReference type="EMBL" id="CCXW01000001">
    <property type="protein sequence ID" value="CEG31420.1"/>
    <property type="molecule type" value="Genomic_DNA"/>
</dbReference>
<evidence type="ECO:0000313" key="1">
    <source>
        <dbReference type="EMBL" id="CEG31420.1"/>
    </source>
</evidence>
<name>A0AAN2TRS8_9BACI</name>
<keyword evidence="2" id="KW-1185">Reference proteome</keyword>
<proteinExistence type="predicted"/>
<dbReference type="AlphaFoldDB" id="A0AAN2TRS8"/>